<proteinExistence type="predicted"/>
<keyword evidence="2" id="KW-1185">Reference proteome</keyword>
<comment type="caution">
    <text evidence="1">The sequence shown here is derived from an EMBL/GenBank/DDBJ whole genome shotgun (WGS) entry which is preliminary data.</text>
</comment>
<dbReference type="EMBL" id="JAGKHQ010000017">
    <property type="protein sequence ID" value="KAG7490909.1"/>
    <property type="molecule type" value="Genomic_DNA"/>
</dbReference>
<organism evidence="1 2">
    <name type="scientific">Solea senegalensis</name>
    <name type="common">Senegalese sole</name>
    <dbReference type="NCBI Taxonomy" id="28829"/>
    <lineage>
        <taxon>Eukaryota</taxon>
        <taxon>Metazoa</taxon>
        <taxon>Chordata</taxon>
        <taxon>Craniata</taxon>
        <taxon>Vertebrata</taxon>
        <taxon>Euteleostomi</taxon>
        <taxon>Actinopterygii</taxon>
        <taxon>Neopterygii</taxon>
        <taxon>Teleostei</taxon>
        <taxon>Neoteleostei</taxon>
        <taxon>Acanthomorphata</taxon>
        <taxon>Carangaria</taxon>
        <taxon>Pleuronectiformes</taxon>
        <taxon>Pleuronectoidei</taxon>
        <taxon>Soleidae</taxon>
        <taxon>Solea</taxon>
    </lineage>
</organism>
<evidence type="ECO:0000313" key="2">
    <source>
        <dbReference type="Proteomes" id="UP000693946"/>
    </source>
</evidence>
<protein>
    <recommendedName>
        <fullName evidence="3">Reverse transcriptase</fullName>
    </recommendedName>
</protein>
<sequence length="194" mass="21883">MKVVWQKQVIPTAWRRVGGVLIPKEKNSAAINQFWQKIFFSMLAHRLTAYLKKNNYIDTSVQKVSLDVASAFGSVPHSLLWLASCFNVSEPITALIKSYFLKIQLCITTNEFTTASLRLEMDAFPTLDYVGGGFQSKTGNSQDPCIASTSPTVVTRRKWIPAVSKQQHLRTTYDVLPSPTNLQQWYGKDLLQPI</sequence>
<dbReference type="Proteomes" id="UP000693946">
    <property type="component" value="Linkage Group LG5"/>
</dbReference>
<gene>
    <name evidence="1" type="ORF">JOB18_044460</name>
</gene>
<dbReference type="AlphaFoldDB" id="A0AAV6QII9"/>
<evidence type="ECO:0000313" key="1">
    <source>
        <dbReference type="EMBL" id="KAG7490909.1"/>
    </source>
</evidence>
<evidence type="ECO:0008006" key="3">
    <source>
        <dbReference type="Google" id="ProtNLM"/>
    </source>
</evidence>
<name>A0AAV6QII9_SOLSE</name>
<accession>A0AAV6QII9</accession>
<reference evidence="1 2" key="1">
    <citation type="journal article" date="2021" name="Sci. Rep.">
        <title>Chromosome anchoring in Senegalese sole (Solea senegalensis) reveals sex-associated markers and genome rearrangements in flatfish.</title>
        <authorList>
            <person name="Guerrero-Cozar I."/>
            <person name="Gomez-Garrido J."/>
            <person name="Berbel C."/>
            <person name="Martinez-Blanch J.F."/>
            <person name="Alioto T."/>
            <person name="Claros M.G."/>
            <person name="Gagnaire P.A."/>
            <person name="Manchado M."/>
        </authorList>
    </citation>
    <scope>NUCLEOTIDE SEQUENCE [LARGE SCALE GENOMIC DNA]</scope>
    <source>
        <strain evidence="1">Sse05_10M</strain>
    </source>
</reference>